<feature type="region of interest" description="Disordered" evidence="1">
    <location>
        <begin position="373"/>
        <end position="396"/>
    </location>
</feature>
<dbReference type="EMBL" id="CP036349">
    <property type="protein sequence ID" value="QDV73630.1"/>
    <property type="molecule type" value="Genomic_DNA"/>
</dbReference>
<evidence type="ECO:0000256" key="1">
    <source>
        <dbReference type="SAM" id="MobiDB-lite"/>
    </source>
</evidence>
<protein>
    <submittedName>
        <fullName evidence="2">Uncharacterized protein</fullName>
    </submittedName>
</protein>
<keyword evidence="3" id="KW-1185">Reference proteome</keyword>
<evidence type="ECO:0000313" key="2">
    <source>
        <dbReference type="EMBL" id="QDV73630.1"/>
    </source>
</evidence>
<dbReference type="KEGG" id="bmei:Spa11_18280"/>
<organism evidence="2 3">
    <name type="scientific">Botrimarina mediterranea</name>
    <dbReference type="NCBI Taxonomy" id="2528022"/>
    <lineage>
        <taxon>Bacteria</taxon>
        <taxon>Pseudomonadati</taxon>
        <taxon>Planctomycetota</taxon>
        <taxon>Planctomycetia</taxon>
        <taxon>Pirellulales</taxon>
        <taxon>Lacipirellulaceae</taxon>
        <taxon>Botrimarina</taxon>
    </lineage>
</organism>
<evidence type="ECO:0000313" key="3">
    <source>
        <dbReference type="Proteomes" id="UP000316426"/>
    </source>
</evidence>
<proteinExistence type="predicted"/>
<accession>A0A518K774</accession>
<feature type="compositionally biased region" description="Basic and acidic residues" evidence="1">
    <location>
        <begin position="373"/>
        <end position="383"/>
    </location>
</feature>
<gene>
    <name evidence="2" type="ORF">Spa11_18280</name>
</gene>
<dbReference type="Proteomes" id="UP000316426">
    <property type="component" value="Chromosome"/>
</dbReference>
<reference evidence="2 3" key="1">
    <citation type="submission" date="2019-02" db="EMBL/GenBank/DDBJ databases">
        <title>Deep-cultivation of Planctomycetes and their phenomic and genomic characterization uncovers novel biology.</title>
        <authorList>
            <person name="Wiegand S."/>
            <person name="Jogler M."/>
            <person name="Boedeker C."/>
            <person name="Pinto D."/>
            <person name="Vollmers J."/>
            <person name="Rivas-Marin E."/>
            <person name="Kohn T."/>
            <person name="Peeters S.H."/>
            <person name="Heuer A."/>
            <person name="Rast P."/>
            <person name="Oberbeckmann S."/>
            <person name="Bunk B."/>
            <person name="Jeske O."/>
            <person name="Meyerdierks A."/>
            <person name="Storesund J.E."/>
            <person name="Kallscheuer N."/>
            <person name="Luecker S."/>
            <person name="Lage O.M."/>
            <person name="Pohl T."/>
            <person name="Merkel B.J."/>
            <person name="Hornburger P."/>
            <person name="Mueller R.-W."/>
            <person name="Bruemmer F."/>
            <person name="Labrenz M."/>
            <person name="Spormann A.M."/>
            <person name="Op den Camp H."/>
            <person name="Overmann J."/>
            <person name="Amann R."/>
            <person name="Jetten M.S.M."/>
            <person name="Mascher T."/>
            <person name="Medema M.H."/>
            <person name="Devos D.P."/>
            <person name="Kaster A.-K."/>
            <person name="Ovreas L."/>
            <person name="Rohde M."/>
            <person name="Galperin M.Y."/>
            <person name="Jogler C."/>
        </authorList>
    </citation>
    <scope>NUCLEOTIDE SEQUENCE [LARGE SCALE GENOMIC DNA]</scope>
    <source>
        <strain evidence="2 3">Spa11</strain>
    </source>
</reference>
<dbReference type="AlphaFoldDB" id="A0A518K774"/>
<name>A0A518K774_9BACT</name>
<sequence>MATSMQPLVSPTGRWDAVTRTFLTTGEGKRQVFIRFRTPEDTCTYGHPLGAIYIKYRLGSYFEISAICTNDSKYLRLRRPDKKRLIAYSNILRRKGVSFEGEAEDVNLRDLWQTFRHTPGPEWDRSNIGLHKLLSYTAHSVSSPPETLSEPDSTGFVASCCAHIESHLDDSMRLNADGTRLPDDPHLTWLRGEYLTAPDHWRTVFDRCNVLLRLPKTNLTARVYLASVIGSLGTPPGEPIFDAMPDTPHADYLEAVIRSAWSQPCEERHARACHERRELDPECRRDGAFAVDALVRMGRTGEVPAEQLDEWLEQRVNRAEAPRRWRNLCWMSRDARLRQTLRAKLSAEAFVRESADDVKAILDARRLSDLEEQRGVRDVDDSVKPSSIESPTPLDGAAAPMSLDESIAPGAANAVALIVASCDVADRLLDRSMANVPVGTLLPDDPHEAWTRTDRLYTQSPLSKAYGVMLALLERR</sequence>